<dbReference type="PROSITE" id="PS52013">
    <property type="entry name" value="ZF_C6H2"/>
    <property type="match status" value="1"/>
</dbReference>
<evidence type="ECO:0000259" key="3">
    <source>
        <dbReference type="PROSITE" id="PS52013"/>
    </source>
</evidence>
<keyword evidence="1" id="KW-0479">Metal-binding</keyword>
<feature type="region of interest" description="Disordered" evidence="2">
    <location>
        <begin position="823"/>
        <end position="861"/>
    </location>
</feature>
<organism evidence="4">
    <name type="scientific">Neobodo designis</name>
    <name type="common">Flagellated protozoan</name>
    <name type="synonym">Bodo designis</name>
    <dbReference type="NCBI Taxonomy" id="312471"/>
    <lineage>
        <taxon>Eukaryota</taxon>
        <taxon>Discoba</taxon>
        <taxon>Euglenozoa</taxon>
        <taxon>Kinetoplastea</taxon>
        <taxon>Metakinetoplastina</taxon>
        <taxon>Neobodonida</taxon>
        <taxon>Neobodo</taxon>
    </lineage>
</organism>
<evidence type="ECO:0000313" key="4">
    <source>
        <dbReference type="EMBL" id="CAD9111009.1"/>
    </source>
</evidence>
<feature type="domain" description="C6H2-type" evidence="3">
    <location>
        <begin position="3"/>
        <end position="56"/>
    </location>
</feature>
<dbReference type="EMBL" id="HBGF01018478">
    <property type="protein sequence ID" value="CAD9111009.1"/>
    <property type="molecule type" value="Transcribed_RNA"/>
</dbReference>
<name>A0A7S1LQM9_NEODS</name>
<sequence>MAEPSCAGCGKPAGEFQCPLCQAAELDGGFFCGQECFAKNFVEHRNAIHKSGTVKAKRSRAEKAREAEDANREKREKRKKALEGIQRPSSAAEADAAAADATAAEILDDAEEAFSDEEEQVAYKAALDKELAKRKELAPWPVWPGADVTGGAIAFTPSENKAEVKAPYAVIESPVGSSWTRSDVPTPEGDVEARLHSTALFAMQTAANWVSSQPHRTCVVVTGSATSCHAAAWAARCRSIQCVPVCSDDVEAPEEVLKPFTPAQRAIVIVSYPALGATDPTARVSAWLGACHTTAQKASPLLITLPDLPVPAEDIQSLSAPSIFLRPGAACDSKFLLQAPGAKKKVLPPFPVLDKEPALVAKDFEPVEARYSPEVSAALVARGDLLHAVNVIARVYTHNKTVGEDLLRAAVMADWGSDSVVHAHHRLAVLLRLLCDASVKLSTSTKVKDQMSLAYIAGRCVVRAAKHLAPLDESHEKAMKSPCPFIYLDATLAYCFSRVQKAAVDELAECWGIHRIGVVGSFTHADRLRAVAVHRLRSAHMPKLGVMQASFAVMLHHCIADACIRHTVNVADIRAATLWDWACAPYGDLATFLAAAQLVHKASDMTSASGYTREGVKTTRSQRNKKTYSDVSFVSEVTAVQQHPTQSCGKLKRLKWPLMAARQRRRDLMRRAALEELLSALPSSNNVPMYLGNIGNLIGKWTTFNSRFGGYLPASLLAFLEEHPEEFRIVGNIVTRVKASKTPQIKIRFDEDEYHGNSDSDSDGGRRKRNRAEEAKKKKISLKEIRTRRGLQAAEKKLLAQKGMTKRAAKGKLKSLRNKARFNRNQKKLDTSARVPGYNKPKAKAIKGRGRKANIRTTKRQ</sequence>
<comment type="similarity">
    <text evidence="1">Belongs to the peptidase M24A family. Methionine aminopeptidase type 1 subfamily.</text>
</comment>
<protein>
    <recommendedName>
        <fullName evidence="3">C6H2-type domain-containing protein</fullName>
    </recommendedName>
</protein>
<dbReference type="Pfam" id="PF15801">
    <property type="entry name" value="zf-C6H2"/>
    <property type="match status" value="1"/>
</dbReference>
<feature type="region of interest" description="Disordered" evidence="2">
    <location>
        <begin position="748"/>
        <end position="778"/>
    </location>
</feature>
<dbReference type="GO" id="GO:0008270">
    <property type="term" value="F:zinc ion binding"/>
    <property type="evidence" value="ECO:0007669"/>
    <property type="project" value="UniProtKB-KW"/>
</dbReference>
<evidence type="ECO:0000256" key="1">
    <source>
        <dbReference type="PROSITE-ProRule" id="PRU01357"/>
    </source>
</evidence>
<dbReference type="AlphaFoldDB" id="A0A7S1LQM9"/>
<gene>
    <name evidence="4" type="ORF">NDES1114_LOCUS12192</name>
</gene>
<proteinExistence type="inferred from homology"/>
<keyword evidence="1" id="KW-0862">Zinc</keyword>
<reference evidence="4" key="1">
    <citation type="submission" date="2021-01" db="EMBL/GenBank/DDBJ databases">
        <authorList>
            <person name="Corre E."/>
            <person name="Pelletier E."/>
            <person name="Niang G."/>
            <person name="Scheremetjew M."/>
            <person name="Finn R."/>
            <person name="Kale V."/>
            <person name="Holt S."/>
            <person name="Cochrane G."/>
            <person name="Meng A."/>
            <person name="Brown T."/>
            <person name="Cohen L."/>
        </authorList>
    </citation>
    <scope>NUCLEOTIDE SEQUENCE</scope>
    <source>
        <strain evidence="4">CCAP 1951/1</strain>
    </source>
</reference>
<feature type="compositionally biased region" description="Basic residues" evidence="2">
    <location>
        <begin position="841"/>
        <end position="861"/>
    </location>
</feature>
<keyword evidence="1" id="KW-0863">Zinc-finger</keyword>
<feature type="compositionally biased region" description="Basic and acidic residues" evidence="2">
    <location>
        <begin position="59"/>
        <end position="74"/>
    </location>
</feature>
<evidence type="ECO:0000256" key="2">
    <source>
        <dbReference type="SAM" id="MobiDB-lite"/>
    </source>
</evidence>
<feature type="region of interest" description="Disordered" evidence="2">
    <location>
        <begin position="52"/>
        <end position="98"/>
    </location>
</feature>
<accession>A0A7S1LQM9</accession>
<dbReference type="InterPro" id="IPR031615">
    <property type="entry name" value="Zfn-C6H2"/>
</dbReference>